<gene>
    <name evidence="2" type="ORF">LIER_25310</name>
</gene>
<evidence type="ECO:0000313" key="3">
    <source>
        <dbReference type="Proteomes" id="UP001454036"/>
    </source>
</evidence>
<organism evidence="2 3">
    <name type="scientific">Lithospermum erythrorhizon</name>
    <name type="common">Purple gromwell</name>
    <name type="synonym">Lithospermum officinale var. erythrorhizon</name>
    <dbReference type="NCBI Taxonomy" id="34254"/>
    <lineage>
        <taxon>Eukaryota</taxon>
        <taxon>Viridiplantae</taxon>
        <taxon>Streptophyta</taxon>
        <taxon>Embryophyta</taxon>
        <taxon>Tracheophyta</taxon>
        <taxon>Spermatophyta</taxon>
        <taxon>Magnoliopsida</taxon>
        <taxon>eudicotyledons</taxon>
        <taxon>Gunneridae</taxon>
        <taxon>Pentapetalae</taxon>
        <taxon>asterids</taxon>
        <taxon>lamiids</taxon>
        <taxon>Boraginales</taxon>
        <taxon>Boraginaceae</taxon>
        <taxon>Boraginoideae</taxon>
        <taxon>Lithospermeae</taxon>
        <taxon>Lithospermum</taxon>
    </lineage>
</organism>
<feature type="compositionally biased region" description="Polar residues" evidence="1">
    <location>
        <begin position="233"/>
        <end position="253"/>
    </location>
</feature>
<name>A0AAV3R5Q1_LITER</name>
<dbReference type="InterPro" id="IPR040256">
    <property type="entry name" value="At4g02000-like"/>
</dbReference>
<dbReference type="EMBL" id="BAABME010007580">
    <property type="protein sequence ID" value="GAA0171225.1"/>
    <property type="molecule type" value="Genomic_DNA"/>
</dbReference>
<protein>
    <recommendedName>
        <fullName evidence="4">CCHC-type domain-containing protein</fullName>
    </recommendedName>
</protein>
<evidence type="ECO:0008006" key="4">
    <source>
        <dbReference type="Google" id="ProtNLM"/>
    </source>
</evidence>
<evidence type="ECO:0000256" key="1">
    <source>
        <dbReference type="SAM" id="MobiDB-lite"/>
    </source>
</evidence>
<evidence type="ECO:0000313" key="2">
    <source>
        <dbReference type="EMBL" id="GAA0171225.1"/>
    </source>
</evidence>
<comment type="caution">
    <text evidence="2">The sequence shown here is derived from an EMBL/GenBank/DDBJ whole genome shotgun (WGS) entry which is preliminary data.</text>
</comment>
<reference evidence="2 3" key="1">
    <citation type="submission" date="2024-01" db="EMBL/GenBank/DDBJ databases">
        <title>The complete chloroplast genome sequence of Lithospermum erythrorhizon: insights into the phylogenetic relationship among Boraginaceae species and the maternal lineages of purple gromwells.</title>
        <authorList>
            <person name="Okada T."/>
            <person name="Watanabe K."/>
        </authorList>
    </citation>
    <scope>NUCLEOTIDE SEQUENCE [LARGE SCALE GENOMIC DNA]</scope>
</reference>
<feature type="region of interest" description="Disordered" evidence="1">
    <location>
        <begin position="233"/>
        <end position="284"/>
    </location>
</feature>
<dbReference type="PANTHER" id="PTHR31286:SF180">
    <property type="entry name" value="OS10G0362600 PROTEIN"/>
    <property type="match status" value="1"/>
</dbReference>
<sequence length="284" mass="32371">MFLLGNYSDGRPTIAIIKEFFMTLKLKGDYNLSLYDTKLLFIECELLDDYTKLWIRLPLMKETWINFVDEDDPSMNDGFLQKVEYDVVPHYCSSCFHMGHMTKDCKRDLTKQKDQINSNRVEIRRRQCRRVHNPAAKNNKTPANANENAKGKVVVPRDISNIASTSGEKCDTSAVGNTDKFPLVRRGNVIEKWMKKLYQRKDPPLQSIPTTNSFDAINYANEDEIGEQLVSTKQLSEASDAKGNQSLPEQNTIGVEALKDQTMHPTDPIVNDEEDTPTIMDNNG</sequence>
<accession>A0AAV3R5Q1</accession>
<proteinExistence type="predicted"/>
<keyword evidence="3" id="KW-1185">Reference proteome</keyword>
<dbReference type="Proteomes" id="UP001454036">
    <property type="component" value="Unassembled WGS sequence"/>
</dbReference>
<dbReference type="PANTHER" id="PTHR31286">
    <property type="entry name" value="GLYCINE-RICH CELL WALL STRUCTURAL PROTEIN 1.8-LIKE"/>
    <property type="match status" value="1"/>
</dbReference>
<dbReference type="AlphaFoldDB" id="A0AAV3R5Q1"/>